<proteinExistence type="predicted"/>
<feature type="compositionally biased region" description="Basic and acidic residues" evidence="1">
    <location>
        <begin position="43"/>
        <end position="54"/>
    </location>
</feature>
<keyword evidence="3" id="KW-1185">Reference proteome</keyword>
<protein>
    <submittedName>
        <fullName evidence="2">Uncharacterized protein</fullName>
    </submittedName>
</protein>
<dbReference type="EMBL" id="BAAFGK010000004">
    <property type="protein sequence ID" value="GAB0056794.1"/>
    <property type="molecule type" value="Genomic_DNA"/>
</dbReference>
<comment type="caution">
    <text evidence="2">The sequence shown here is derived from an EMBL/GenBank/DDBJ whole genome shotgun (WGS) entry which is preliminary data.</text>
</comment>
<dbReference type="RefSeq" id="WP_420904516.1">
    <property type="nucleotide sequence ID" value="NZ_BAAFGK010000004.1"/>
</dbReference>
<sequence length="54" mass="6013">MSTIVLVGGLLVAVFAWVLWVNNRDLQDVYSDIKQTEEEEKAEENTSKETGKAG</sequence>
<organism evidence="2 3">
    <name type="scientific">Candidatus Magnetaquiglobus chichijimensis</name>
    <dbReference type="NCBI Taxonomy" id="3141448"/>
    <lineage>
        <taxon>Bacteria</taxon>
        <taxon>Pseudomonadati</taxon>
        <taxon>Pseudomonadota</taxon>
        <taxon>Magnetococcia</taxon>
        <taxon>Magnetococcales</taxon>
        <taxon>Candidatus Magnetaquicoccaceae</taxon>
        <taxon>Candidatus Magnetaquiglobus</taxon>
    </lineage>
</organism>
<name>A0ABQ0C7C8_9PROT</name>
<feature type="region of interest" description="Disordered" evidence="1">
    <location>
        <begin position="34"/>
        <end position="54"/>
    </location>
</feature>
<evidence type="ECO:0000313" key="2">
    <source>
        <dbReference type="EMBL" id="GAB0056794.1"/>
    </source>
</evidence>
<gene>
    <name evidence="2" type="ORF">SIID45300_01106</name>
</gene>
<evidence type="ECO:0000313" key="3">
    <source>
        <dbReference type="Proteomes" id="UP001628193"/>
    </source>
</evidence>
<evidence type="ECO:0000256" key="1">
    <source>
        <dbReference type="SAM" id="MobiDB-lite"/>
    </source>
</evidence>
<reference evidence="2 3" key="1">
    <citation type="submission" date="2024-09" db="EMBL/GenBank/DDBJ databases">
        <title>Draft genome sequence of Candidatus Magnetaquicoccaceae bacterium FCR-1.</title>
        <authorList>
            <person name="Shimoshige H."/>
            <person name="Shimamura S."/>
            <person name="Taoka A."/>
            <person name="Kobayashi H."/>
            <person name="Maekawa T."/>
        </authorList>
    </citation>
    <scope>NUCLEOTIDE SEQUENCE [LARGE SCALE GENOMIC DNA]</scope>
    <source>
        <strain evidence="2 3">FCR-1</strain>
    </source>
</reference>
<accession>A0ABQ0C7C8</accession>
<dbReference type="Proteomes" id="UP001628193">
    <property type="component" value="Unassembled WGS sequence"/>
</dbReference>